<dbReference type="SMART" id="SM00866">
    <property type="entry name" value="UTRA"/>
    <property type="match status" value="1"/>
</dbReference>
<dbReference type="GO" id="GO:0045892">
    <property type="term" value="P:negative regulation of DNA-templated transcription"/>
    <property type="evidence" value="ECO:0007669"/>
    <property type="project" value="TreeGrafter"/>
</dbReference>
<feature type="domain" description="HTH gntR-type" evidence="4">
    <location>
        <begin position="9"/>
        <end position="79"/>
    </location>
</feature>
<evidence type="ECO:0000259" key="4">
    <source>
        <dbReference type="PROSITE" id="PS50949"/>
    </source>
</evidence>
<dbReference type="InterPro" id="IPR000524">
    <property type="entry name" value="Tscrpt_reg_HTH_GntR"/>
</dbReference>
<sequence length="249" mass="29016">MTKKIIKDKDYSIPLYQQLKEIMLDEWKELSPLTPIPSERELCDKYDVSRPTVRRALEELQQAGEIYRLPGKGTFVAEKEKKYIDHAMQWFIGFYEDASMQHKKPNSRVLQQTVGLASAEVANKLNIPEGTEIFILERLRFLDKEPMCLVTSYLPLTICPDLIKANFTDQSLYEFLNQYDISIYKAKRSIEVIHASTNEATYLEIEKDSPVTLFQSLGFMENGIPFEYVRSRYPAYKARFESEVFKPNV</sequence>
<dbReference type="PANTHER" id="PTHR44846:SF1">
    <property type="entry name" value="MANNOSYL-D-GLYCERATE TRANSPORT_METABOLISM SYSTEM REPRESSOR MNGR-RELATED"/>
    <property type="match status" value="1"/>
</dbReference>
<dbReference type="PANTHER" id="PTHR44846">
    <property type="entry name" value="MANNOSYL-D-GLYCERATE TRANSPORT/METABOLISM SYSTEM REPRESSOR MNGR-RELATED"/>
    <property type="match status" value="1"/>
</dbReference>
<dbReference type="InterPro" id="IPR036388">
    <property type="entry name" value="WH-like_DNA-bd_sf"/>
</dbReference>
<evidence type="ECO:0000256" key="3">
    <source>
        <dbReference type="ARBA" id="ARBA00023163"/>
    </source>
</evidence>
<dbReference type="Proteomes" id="UP000216961">
    <property type="component" value="Unassembled WGS sequence"/>
</dbReference>
<organism evidence="5 6">
    <name type="scientific">Niallia circulans</name>
    <name type="common">Bacillus circulans</name>
    <dbReference type="NCBI Taxonomy" id="1397"/>
    <lineage>
        <taxon>Bacteria</taxon>
        <taxon>Bacillati</taxon>
        <taxon>Bacillota</taxon>
        <taxon>Bacilli</taxon>
        <taxon>Bacillales</taxon>
        <taxon>Bacillaceae</taxon>
        <taxon>Niallia</taxon>
    </lineage>
</organism>
<dbReference type="Gene3D" id="3.40.1410.10">
    <property type="entry name" value="Chorismate lyase-like"/>
    <property type="match status" value="1"/>
</dbReference>
<dbReference type="SMART" id="SM00345">
    <property type="entry name" value="HTH_GNTR"/>
    <property type="match status" value="1"/>
</dbReference>
<dbReference type="Pfam" id="PF00392">
    <property type="entry name" value="GntR"/>
    <property type="match status" value="1"/>
</dbReference>
<dbReference type="PRINTS" id="PR00035">
    <property type="entry name" value="HTHGNTR"/>
</dbReference>
<comment type="caution">
    <text evidence="5">The sequence shown here is derived from an EMBL/GenBank/DDBJ whole genome shotgun (WGS) entry which is preliminary data.</text>
</comment>
<dbReference type="PROSITE" id="PS50949">
    <property type="entry name" value="HTH_GNTR"/>
    <property type="match status" value="1"/>
</dbReference>
<dbReference type="SUPFAM" id="SSF46785">
    <property type="entry name" value="Winged helix' DNA-binding domain"/>
    <property type="match status" value="1"/>
</dbReference>
<dbReference type="InterPro" id="IPR036390">
    <property type="entry name" value="WH_DNA-bd_sf"/>
</dbReference>
<dbReference type="SUPFAM" id="SSF64288">
    <property type="entry name" value="Chorismate lyase-like"/>
    <property type="match status" value="1"/>
</dbReference>
<evidence type="ECO:0000256" key="1">
    <source>
        <dbReference type="ARBA" id="ARBA00023015"/>
    </source>
</evidence>
<gene>
    <name evidence="5" type="ORF">CHH57_08910</name>
</gene>
<dbReference type="Gene3D" id="1.10.10.10">
    <property type="entry name" value="Winged helix-like DNA-binding domain superfamily/Winged helix DNA-binding domain"/>
    <property type="match status" value="1"/>
</dbReference>
<keyword evidence="1" id="KW-0805">Transcription regulation</keyword>
<dbReference type="GO" id="GO:0003677">
    <property type="term" value="F:DNA binding"/>
    <property type="evidence" value="ECO:0007669"/>
    <property type="project" value="UniProtKB-KW"/>
</dbReference>
<protein>
    <recommendedName>
        <fullName evidence="4">HTH gntR-type domain-containing protein</fullName>
    </recommendedName>
</protein>
<dbReference type="EMBL" id="NPBQ01000053">
    <property type="protein sequence ID" value="PAD83608.1"/>
    <property type="molecule type" value="Genomic_DNA"/>
</dbReference>
<keyword evidence="3" id="KW-0804">Transcription</keyword>
<dbReference type="Pfam" id="PF07702">
    <property type="entry name" value="UTRA"/>
    <property type="match status" value="1"/>
</dbReference>
<evidence type="ECO:0000313" key="6">
    <source>
        <dbReference type="Proteomes" id="UP000216961"/>
    </source>
</evidence>
<dbReference type="InterPro" id="IPR028978">
    <property type="entry name" value="Chorismate_lyase_/UTRA_dom_sf"/>
</dbReference>
<reference evidence="5 6" key="1">
    <citation type="submission" date="2017-07" db="EMBL/GenBank/DDBJ databases">
        <title>Isolation and whole genome analysis of endospore-forming bacteria from heroin.</title>
        <authorList>
            <person name="Kalinowski J."/>
            <person name="Ahrens B."/>
            <person name="Al-Dilaimi A."/>
            <person name="Winkler A."/>
            <person name="Wibberg D."/>
            <person name="Schleenbecker U."/>
            <person name="Ruckert C."/>
            <person name="Wolfel R."/>
            <person name="Grass G."/>
        </authorList>
    </citation>
    <scope>NUCLEOTIDE SEQUENCE [LARGE SCALE GENOMIC DNA]</scope>
    <source>
        <strain evidence="5 6">7521-2</strain>
    </source>
</reference>
<proteinExistence type="predicted"/>
<evidence type="ECO:0000256" key="2">
    <source>
        <dbReference type="ARBA" id="ARBA00023125"/>
    </source>
</evidence>
<dbReference type="RefSeq" id="WP_095329906.1">
    <property type="nucleotide sequence ID" value="NZ_JABRVO010000188.1"/>
</dbReference>
<dbReference type="InterPro" id="IPR050679">
    <property type="entry name" value="Bact_HTH_transcr_reg"/>
</dbReference>
<dbReference type="InterPro" id="IPR011663">
    <property type="entry name" value="UTRA"/>
</dbReference>
<dbReference type="AlphaFoldDB" id="A0AA91TSR1"/>
<accession>A0AA91TSR1</accession>
<evidence type="ECO:0000313" key="5">
    <source>
        <dbReference type="EMBL" id="PAD83608.1"/>
    </source>
</evidence>
<name>A0AA91TSR1_NIACI</name>
<dbReference type="GO" id="GO:0003700">
    <property type="term" value="F:DNA-binding transcription factor activity"/>
    <property type="evidence" value="ECO:0007669"/>
    <property type="project" value="InterPro"/>
</dbReference>
<keyword evidence="2" id="KW-0238">DNA-binding</keyword>
<dbReference type="CDD" id="cd07377">
    <property type="entry name" value="WHTH_GntR"/>
    <property type="match status" value="1"/>
</dbReference>